<keyword evidence="3" id="KW-0560">Oxidoreductase</keyword>
<sequence length="397" mass="43721">MSPSAQFKVAIIGAGPVSLTLANILQNNNVPFTIFEGADEFRSSGGTLDLHPESGQAALKEAGLWDAFVANSRPEADCDKVVAIDGEVLWDENQLEKPEQSEEEKFAGRPEVDRRLLMKILFENLKVENVVFGKKLDHVAPIEASEAKFDLYFADGTQETDFNLVVGGEGAWSKVRSLLTDVKPHYSGISMVEVNCSNVSQNPWLVDYVGIGSMFSFGEDRAVIAQRQGDGSLRTYGGLRVPEDFLDTCGIDWSQRNTARNEFVEQYFSHIGDDLKRVILECKDDLTPRTLFELPIGFTWPHRAGVTLIGDAAHLMTPFAGVGVNVGMTDALVLGKEIVAAVHGSKSLDEALLAYETEMFPRAKKYMQKTEKGKQGHFSADGSKEFADMLRAHRQPA</sequence>
<dbReference type="InterPro" id="IPR002938">
    <property type="entry name" value="FAD-bd"/>
</dbReference>
<dbReference type="EMBL" id="JAGMVJ010000030">
    <property type="protein sequence ID" value="KAH7069281.1"/>
    <property type="molecule type" value="Genomic_DNA"/>
</dbReference>
<organism evidence="6 7">
    <name type="scientific">Paraphoma chrysanthemicola</name>
    <dbReference type="NCBI Taxonomy" id="798071"/>
    <lineage>
        <taxon>Eukaryota</taxon>
        <taxon>Fungi</taxon>
        <taxon>Dikarya</taxon>
        <taxon>Ascomycota</taxon>
        <taxon>Pezizomycotina</taxon>
        <taxon>Dothideomycetes</taxon>
        <taxon>Pleosporomycetidae</taxon>
        <taxon>Pleosporales</taxon>
        <taxon>Pleosporineae</taxon>
        <taxon>Phaeosphaeriaceae</taxon>
        <taxon>Paraphoma</taxon>
    </lineage>
</organism>
<evidence type="ECO:0000313" key="7">
    <source>
        <dbReference type="Proteomes" id="UP000813461"/>
    </source>
</evidence>
<dbReference type="PANTHER" id="PTHR46972">
    <property type="entry name" value="MONOOXYGENASE ASQM-RELATED"/>
    <property type="match status" value="1"/>
</dbReference>
<accession>A0A8K0QUA5</accession>
<evidence type="ECO:0000259" key="5">
    <source>
        <dbReference type="Pfam" id="PF01494"/>
    </source>
</evidence>
<dbReference type="PANTHER" id="PTHR46972:SF1">
    <property type="entry name" value="FAD DEPENDENT OXIDOREDUCTASE DOMAIN-CONTAINING PROTEIN"/>
    <property type="match status" value="1"/>
</dbReference>
<keyword evidence="1" id="KW-0285">Flavoprotein</keyword>
<evidence type="ECO:0000256" key="4">
    <source>
        <dbReference type="ARBA" id="ARBA00023033"/>
    </source>
</evidence>
<evidence type="ECO:0000313" key="6">
    <source>
        <dbReference type="EMBL" id="KAH7069281.1"/>
    </source>
</evidence>
<dbReference type="GO" id="GO:0004497">
    <property type="term" value="F:monooxygenase activity"/>
    <property type="evidence" value="ECO:0007669"/>
    <property type="project" value="UniProtKB-KW"/>
</dbReference>
<dbReference type="PRINTS" id="PR00420">
    <property type="entry name" value="RNGMNOXGNASE"/>
</dbReference>
<name>A0A8K0QUA5_9PLEO</name>
<reference evidence="6" key="1">
    <citation type="journal article" date="2021" name="Nat. Commun.">
        <title>Genetic determinants of endophytism in the Arabidopsis root mycobiome.</title>
        <authorList>
            <person name="Mesny F."/>
            <person name="Miyauchi S."/>
            <person name="Thiergart T."/>
            <person name="Pickel B."/>
            <person name="Atanasova L."/>
            <person name="Karlsson M."/>
            <person name="Huettel B."/>
            <person name="Barry K.W."/>
            <person name="Haridas S."/>
            <person name="Chen C."/>
            <person name="Bauer D."/>
            <person name="Andreopoulos W."/>
            <person name="Pangilinan J."/>
            <person name="LaButti K."/>
            <person name="Riley R."/>
            <person name="Lipzen A."/>
            <person name="Clum A."/>
            <person name="Drula E."/>
            <person name="Henrissat B."/>
            <person name="Kohler A."/>
            <person name="Grigoriev I.V."/>
            <person name="Martin F.M."/>
            <person name="Hacquard S."/>
        </authorList>
    </citation>
    <scope>NUCLEOTIDE SEQUENCE</scope>
    <source>
        <strain evidence="6">MPI-SDFR-AT-0120</strain>
    </source>
</reference>
<dbReference type="AlphaFoldDB" id="A0A8K0QUA5"/>
<dbReference type="Proteomes" id="UP000813461">
    <property type="component" value="Unassembled WGS sequence"/>
</dbReference>
<keyword evidence="7" id="KW-1185">Reference proteome</keyword>
<evidence type="ECO:0000256" key="3">
    <source>
        <dbReference type="ARBA" id="ARBA00023002"/>
    </source>
</evidence>
<dbReference type="InterPro" id="IPR036188">
    <property type="entry name" value="FAD/NAD-bd_sf"/>
</dbReference>
<dbReference type="SUPFAM" id="SSF51905">
    <property type="entry name" value="FAD/NAD(P)-binding domain"/>
    <property type="match status" value="1"/>
</dbReference>
<evidence type="ECO:0000256" key="1">
    <source>
        <dbReference type="ARBA" id="ARBA00022630"/>
    </source>
</evidence>
<dbReference type="OrthoDB" id="655030at2759"/>
<comment type="caution">
    <text evidence="6">The sequence shown here is derived from an EMBL/GenBank/DDBJ whole genome shotgun (WGS) entry which is preliminary data.</text>
</comment>
<dbReference type="Pfam" id="PF01494">
    <property type="entry name" value="FAD_binding_3"/>
    <property type="match status" value="1"/>
</dbReference>
<dbReference type="Gene3D" id="3.50.50.60">
    <property type="entry name" value="FAD/NAD(P)-binding domain"/>
    <property type="match status" value="1"/>
</dbReference>
<gene>
    <name evidence="6" type="ORF">FB567DRAFT_565029</name>
</gene>
<keyword evidence="4" id="KW-0503">Monooxygenase</keyword>
<feature type="domain" description="FAD-binding" evidence="5">
    <location>
        <begin position="7"/>
        <end position="369"/>
    </location>
</feature>
<proteinExistence type="predicted"/>
<keyword evidence="2" id="KW-0274">FAD</keyword>
<evidence type="ECO:0000256" key="2">
    <source>
        <dbReference type="ARBA" id="ARBA00022827"/>
    </source>
</evidence>
<dbReference type="GO" id="GO:0071949">
    <property type="term" value="F:FAD binding"/>
    <property type="evidence" value="ECO:0007669"/>
    <property type="project" value="InterPro"/>
</dbReference>
<protein>
    <recommendedName>
        <fullName evidence="5">FAD-binding domain-containing protein</fullName>
    </recommendedName>
</protein>